<keyword evidence="3" id="KW-0479">Metal-binding</keyword>
<evidence type="ECO:0000313" key="5">
    <source>
        <dbReference type="EMBL" id="QLY34857.1"/>
    </source>
</evidence>
<dbReference type="GO" id="GO:0046872">
    <property type="term" value="F:metal ion binding"/>
    <property type="evidence" value="ECO:0007669"/>
    <property type="project" value="UniProtKB-KW"/>
</dbReference>
<evidence type="ECO:0000256" key="4">
    <source>
        <dbReference type="SAM" id="MobiDB-lite"/>
    </source>
</evidence>
<dbReference type="KEGG" id="nhu:H0264_33400"/>
<evidence type="ECO:0000313" key="6">
    <source>
        <dbReference type="Proteomes" id="UP000515512"/>
    </source>
</evidence>
<dbReference type="InterPro" id="IPR005502">
    <property type="entry name" value="Ribosyl_crysJ1"/>
</dbReference>
<evidence type="ECO:0000256" key="1">
    <source>
        <dbReference type="ARBA" id="ARBA00010702"/>
    </source>
</evidence>
<dbReference type="SUPFAM" id="SSF101478">
    <property type="entry name" value="ADP-ribosylglycohydrolase"/>
    <property type="match status" value="1"/>
</dbReference>
<name>A0A7D6VK67_9NOCA</name>
<proteinExistence type="inferred from homology"/>
<accession>A0A7D6VK67</accession>
<keyword evidence="3" id="KW-0460">Magnesium</keyword>
<feature type="binding site" evidence="3">
    <location>
        <position position="338"/>
    </location>
    <ligand>
        <name>Mg(2+)</name>
        <dbReference type="ChEBI" id="CHEBI:18420"/>
        <label>1</label>
    </ligand>
</feature>
<dbReference type="PANTHER" id="PTHR16222">
    <property type="entry name" value="ADP-RIBOSYLGLYCOHYDROLASE"/>
    <property type="match status" value="1"/>
</dbReference>
<keyword evidence="6" id="KW-1185">Reference proteome</keyword>
<dbReference type="AlphaFoldDB" id="A0A7D6VK67"/>
<feature type="binding site" evidence="3">
    <location>
        <position position="79"/>
    </location>
    <ligand>
        <name>Mg(2+)</name>
        <dbReference type="ChEBI" id="CHEBI:18420"/>
        <label>1</label>
    </ligand>
</feature>
<dbReference type="Gene3D" id="1.10.4080.10">
    <property type="entry name" value="ADP-ribosylation/Crystallin J1"/>
    <property type="match status" value="1"/>
</dbReference>
<protein>
    <submittedName>
        <fullName evidence="5">ADP-ribosylglycohydrolase family protein</fullName>
    </submittedName>
</protein>
<comment type="similarity">
    <text evidence="1">Belongs to the ADP-ribosylglycohydrolase family.</text>
</comment>
<gene>
    <name evidence="5" type="ORF">H0264_33400</name>
</gene>
<reference evidence="5 6" key="1">
    <citation type="submission" date="2020-07" db="EMBL/GenBank/DDBJ databases">
        <authorList>
            <person name="Zhuang K."/>
            <person name="Ran Y."/>
        </authorList>
    </citation>
    <scope>NUCLEOTIDE SEQUENCE [LARGE SCALE GENOMIC DNA]</scope>
    <source>
        <strain evidence="5 6">WCH-YHL-001</strain>
    </source>
</reference>
<comment type="cofactor">
    <cofactor evidence="3">
        <name>Mg(2+)</name>
        <dbReference type="ChEBI" id="CHEBI:18420"/>
    </cofactor>
    <text evidence="3">Binds 2 magnesium ions per subunit.</text>
</comment>
<organism evidence="5 6">
    <name type="scientific">Nocardia huaxiensis</name>
    <dbReference type="NCBI Taxonomy" id="2755382"/>
    <lineage>
        <taxon>Bacteria</taxon>
        <taxon>Bacillati</taxon>
        <taxon>Actinomycetota</taxon>
        <taxon>Actinomycetes</taxon>
        <taxon>Mycobacteriales</taxon>
        <taxon>Nocardiaceae</taxon>
        <taxon>Nocardia</taxon>
    </lineage>
</organism>
<evidence type="ECO:0000256" key="2">
    <source>
        <dbReference type="ARBA" id="ARBA00022801"/>
    </source>
</evidence>
<sequence>MAGGPLAGVDEAPGDAEEPIVAPAHPSRLDRVHGCLLGGAVGDALGAQVETMLLRNIQQRYGIRGFSGEPDQYRGRISDETQMTLFATEALIRSSVRARASTRAQARGVGVAAAGLMQEGLLVWMQGQGVTVPEQPYPLHSNLTMYPELMTNRGPTHTTVSAMERVAALRHPGRPLGTRGQPINDSKACAAVVRVAPFGFGGSPAEVFESACDAAALTHGNPGGWLPAGTFAATIFGLSEGLELRAALSRARTELVRHDGHEETSEALDRAISLAGDTAKSGGEMPEPESLEPLGYGVIGPEALAIAVFSALCAEIVGGGAEQVFRNGVLLSINHSGDSDATGSLCGALLGARYGVPAIPGPWGSRLDAAAVIERLSADFCREFGDDPPGDKDGAPTDEWWRRYPG</sequence>
<dbReference type="Proteomes" id="UP000515512">
    <property type="component" value="Chromosome"/>
</dbReference>
<dbReference type="InterPro" id="IPR050792">
    <property type="entry name" value="ADP-ribosylglycohydrolase"/>
</dbReference>
<dbReference type="Pfam" id="PF03747">
    <property type="entry name" value="ADP_ribosyl_GH"/>
    <property type="match status" value="1"/>
</dbReference>
<keyword evidence="2 5" id="KW-0378">Hydrolase</keyword>
<evidence type="ECO:0000256" key="3">
    <source>
        <dbReference type="PIRSR" id="PIRSR605502-1"/>
    </source>
</evidence>
<feature type="region of interest" description="Disordered" evidence="4">
    <location>
        <begin position="383"/>
        <end position="406"/>
    </location>
</feature>
<feature type="binding site" evidence="3">
    <location>
        <position position="340"/>
    </location>
    <ligand>
        <name>Mg(2+)</name>
        <dbReference type="ChEBI" id="CHEBI:18420"/>
        <label>1</label>
    </ligand>
</feature>
<dbReference type="GO" id="GO:0016787">
    <property type="term" value="F:hydrolase activity"/>
    <property type="evidence" value="ECO:0007669"/>
    <property type="project" value="UniProtKB-KW"/>
</dbReference>
<feature type="binding site" evidence="3">
    <location>
        <position position="78"/>
    </location>
    <ligand>
        <name>Mg(2+)</name>
        <dbReference type="ChEBI" id="CHEBI:18420"/>
        <label>1</label>
    </ligand>
</feature>
<dbReference type="InterPro" id="IPR036705">
    <property type="entry name" value="Ribosyl_crysJ1_sf"/>
</dbReference>
<dbReference type="EMBL" id="CP059399">
    <property type="protein sequence ID" value="QLY34857.1"/>
    <property type="molecule type" value="Genomic_DNA"/>
</dbReference>
<dbReference type="PANTHER" id="PTHR16222:SF24">
    <property type="entry name" value="ADP-RIBOSYLHYDROLASE ARH3"/>
    <property type="match status" value="1"/>
</dbReference>